<comment type="caution">
    <text evidence="1">The sequence shown here is derived from an EMBL/GenBank/DDBJ whole genome shotgun (WGS) entry which is preliminary data.</text>
</comment>
<dbReference type="EMBL" id="BGZK01003329">
    <property type="protein sequence ID" value="GBP00012.1"/>
    <property type="molecule type" value="Genomic_DNA"/>
</dbReference>
<organism evidence="1 2">
    <name type="scientific">Eumeta variegata</name>
    <name type="common">Bagworm moth</name>
    <name type="synonym">Eumeta japonica</name>
    <dbReference type="NCBI Taxonomy" id="151549"/>
    <lineage>
        <taxon>Eukaryota</taxon>
        <taxon>Metazoa</taxon>
        <taxon>Ecdysozoa</taxon>
        <taxon>Arthropoda</taxon>
        <taxon>Hexapoda</taxon>
        <taxon>Insecta</taxon>
        <taxon>Pterygota</taxon>
        <taxon>Neoptera</taxon>
        <taxon>Endopterygota</taxon>
        <taxon>Lepidoptera</taxon>
        <taxon>Glossata</taxon>
        <taxon>Ditrysia</taxon>
        <taxon>Tineoidea</taxon>
        <taxon>Psychidae</taxon>
        <taxon>Oiketicinae</taxon>
        <taxon>Eumeta</taxon>
    </lineage>
</organism>
<keyword evidence="2" id="KW-1185">Reference proteome</keyword>
<sequence>MRELMNVNEQVENSVNIVNEIEEMGADDGLKIAIRSGTCPGIVQTTRTPYMICQDIISHEKISWAIGNFSPFKSEAIYRYSSAEVTE</sequence>
<protein>
    <submittedName>
        <fullName evidence="1">Uncharacterized protein</fullName>
    </submittedName>
</protein>
<proteinExistence type="predicted"/>
<evidence type="ECO:0000313" key="2">
    <source>
        <dbReference type="Proteomes" id="UP000299102"/>
    </source>
</evidence>
<dbReference type="Proteomes" id="UP000299102">
    <property type="component" value="Unassembled WGS sequence"/>
</dbReference>
<gene>
    <name evidence="1" type="ORF">EVAR_64388_1</name>
</gene>
<name>A0A4C1SD41_EUMVA</name>
<reference evidence="1 2" key="1">
    <citation type="journal article" date="2019" name="Commun. Biol.">
        <title>The bagworm genome reveals a unique fibroin gene that provides high tensile strength.</title>
        <authorList>
            <person name="Kono N."/>
            <person name="Nakamura H."/>
            <person name="Ohtoshi R."/>
            <person name="Tomita M."/>
            <person name="Numata K."/>
            <person name="Arakawa K."/>
        </authorList>
    </citation>
    <scope>NUCLEOTIDE SEQUENCE [LARGE SCALE GENOMIC DNA]</scope>
</reference>
<accession>A0A4C1SD41</accession>
<evidence type="ECO:0000313" key="1">
    <source>
        <dbReference type="EMBL" id="GBP00012.1"/>
    </source>
</evidence>
<dbReference type="AlphaFoldDB" id="A0A4C1SD41"/>